<dbReference type="EMBL" id="BK015876">
    <property type="protein sequence ID" value="DAD71152.1"/>
    <property type="molecule type" value="Genomic_DNA"/>
</dbReference>
<evidence type="ECO:0000313" key="2">
    <source>
        <dbReference type="EMBL" id="DAD71152.1"/>
    </source>
</evidence>
<reference evidence="2" key="1">
    <citation type="journal article" date="2021" name="Proc. Natl. Acad. Sci. U.S.A.">
        <title>A Catalog of Tens of Thousands of Viruses from Human Metagenomes Reveals Hidden Associations with Chronic Diseases.</title>
        <authorList>
            <person name="Tisza M.J."/>
            <person name="Buck C.B."/>
        </authorList>
    </citation>
    <scope>NUCLEOTIDE SEQUENCE</scope>
    <source>
        <strain evidence="2">CtiuS14</strain>
    </source>
</reference>
<protein>
    <submittedName>
        <fullName evidence="2">Uncharacterized protein</fullName>
    </submittedName>
</protein>
<name>A0A8S5LMS5_9CAUD</name>
<feature type="coiled-coil region" evidence="1">
    <location>
        <begin position="118"/>
        <end position="159"/>
    </location>
</feature>
<organism evidence="2">
    <name type="scientific">Podoviridae sp. ctiuS14</name>
    <dbReference type="NCBI Taxonomy" id="2827620"/>
    <lineage>
        <taxon>Viruses</taxon>
        <taxon>Duplodnaviria</taxon>
        <taxon>Heunggongvirae</taxon>
        <taxon>Uroviricota</taxon>
        <taxon>Caudoviricetes</taxon>
    </lineage>
</organism>
<keyword evidence="1" id="KW-0175">Coiled coil</keyword>
<sequence>MNGLAETYGNFPNTYSNNFNNYWNQNFSDWTNSLSQADLAKLSNNAQGLANSTSNIQWGVRPAEMSQGLYNSGITNGSNMSNDMSWWGQNGGLIKDVGGAVMSTVGAITAFNDMLRNNRTFKEQKKNFEMQREIARENLAMQRAEYNRLKSNRANLSKAYGA</sequence>
<evidence type="ECO:0000256" key="1">
    <source>
        <dbReference type="SAM" id="Coils"/>
    </source>
</evidence>
<accession>A0A8S5LMS5</accession>
<proteinExistence type="predicted"/>